<dbReference type="Proteomes" id="UP000315133">
    <property type="component" value="Unassembled WGS sequence"/>
</dbReference>
<dbReference type="OrthoDB" id="9793178at2"/>
<organism evidence="3 4">
    <name type="scientific">Ornithinimicrobium humiphilum</name>
    <dbReference type="NCBI Taxonomy" id="125288"/>
    <lineage>
        <taxon>Bacteria</taxon>
        <taxon>Bacillati</taxon>
        <taxon>Actinomycetota</taxon>
        <taxon>Actinomycetes</taxon>
        <taxon>Micrococcales</taxon>
        <taxon>Ornithinimicrobiaceae</taxon>
        <taxon>Ornithinimicrobium</taxon>
    </lineage>
</organism>
<dbReference type="PROSITE" id="PS51340">
    <property type="entry name" value="MOSC"/>
    <property type="match status" value="1"/>
</dbReference>
<accession>A0A543K6Y0</accession>
<proteinExistence type="predicted"/>
<dbReference type="EMBL" id="VFPU01000003">
    <property type="protein sequence ID" value="TQM90839.1"/>
    <property type="molecule type" value="Genomic_DNA"/>
</dbReference>
<feature type="domain" description="MOSC" evidence="1">
    <location>
        <begin position="86"/>
        <end position="228"/>
    </location>
</feature>
<evidence type="ECO:0000259" key="1">
    <source>
        <dbReference type="PROSITE" id="PS51340"/>
    </source>
</evidence>
<dbReference type="SUPFAM" id="SSF50800">
    <property type="entry name" value="PK beta-barrel domain-like"/>
    <property type="match status" value="1"/>
</dbReference>
<evidence type="ECO:0000313" key="4">
    <source>
        <dbReference type="Proteomes" id="UP000315133"/>
    </source>
</evidence>
<protein>
    <recommendedName>
        <fullName evidence="1">MOSC domain-containing protein</fullName>
    </recommendedName>
</protein>
<dbReference type="RefSeq" id="WP_141821249.1">
    <property type="nucleotide sequence ID" value="NZ_BAAAIL010000005.1"/>
</dbReference>
<dbReference type="EMBL" id="VFPU01000005">
    <property type="protein sequence ID" value="TQM90025.1"/>
    <property type="molecule type" value="Genomic_DNA"/>
</dbReference>
<evidence type="ECO:0000313" key="3">
    <source>
        <dbReference type="EMBL" id="TQM90839.1"/>
    </source>
</evidence>
<name>A0A543K6Y0_9MICO</name>
<dbReference type="GO" id="GO:0003824">
    <property type="term" value="F:catalytic activity"/>
    <property type="evidence" value="ECO:0007669"/>
    <property type="project" value="InterPro"/>
</dbReference>
<dbReference type="GO" id="GO:0030170">
    <property type="term" value="F:pyridoxal phosphate binding"/>
    <property type="evidence" value="ECO:0007669"/>
    <property type="project" value="InterPro"/>
</dbReference>
<evidence type="ECO:0000313" key="2">
    <source>
        <dbReference type="EMBL" id="TQM90025.1"/>
    </source>
</evidence>
<gene>
    <name evidence="3" type="ORF">FB476_3223</name>
    <name evidence="2" type="ORF">FB476_3277</name>
</gene>
<dbReference type="InterPro" id="IPR011037">
    <property type="entry name" value="Pyrv_Knase-like_insert_dom_sf"/>
</dbReference>
<dbReference type="Gene3D" id="2.40.33.20">
    <property type="entry name" value="PK beta-barrel domain-like"/>
    <property type="match status" value="1"/>
</dbReference>
<reference evidence="3 4" key="1">
    <citation type="submission" date="2019-06" db="EMBL/GenBank/DDBJ databases">
        <title>Sequencing the genomes of 1000 actinobacteria strains.</title>
        <authorList>
            <person name="Klenk H.-P."/>
        </authorList>
    </citation>
    <scope>NUCLEOTIDE SEQUENCE [LARGE SCALE GENOMIC DNA]</scope>
    <source>
        <strain evidence="3 4">DSM 12362</strain>
    </source>
</reference>
<dbReference type="AlphaFoldDB" id="A0A543K6Y0"/>
<dbReference type="GO" id="GO:0030151">
    <property type="term" value="F:molybdenum ion binding"/>
    <property type="evidence" value="ECO:0007669"/>
    <property type="project" value="InterPro"/>
</dbReference>
<dbReference type="InterPro" id="IPR005303">
    <property type="entry name" value="MOCOS_middle"/>
</dbReference>
<keyword evidence="4" id="KW-1185">Reference proteome</keyword>
<dbReference type="Pfam" id="PF03473">
    <property type="entry name" value="MOSC"/>
    <property type="match status" value="1"/>
</dbReference>
<sequence>MSEVVTIRRYPVKAMGGEALERVEVDARGLVGDRWYAVVDTDGRLASAKDSRRFRRRDEVLAYAAATTADGVAVTGAGGGWWAVDDPELDAELSRHTGTGLAVRPEVDVPHQDGGAVSLVGTASLEWCRQQWGVDADPRRLRVNLVVETSEPFEEESWVGREVTVGGATLRVVERVPRCRTVDVAQDGVEPRDRLLTPLGAERDLCLAVYADVVVPGTVAVGDPVVATTS</sequence>
<dbReference type="InterPro" id="IPR005302">
    <property type="entry name" value="MoCF_Sase_C"/>
</dbReference>
<comment type="caution">
    <text evidence="3">The sequence shown here is derived from an EMBL/GenBank/DDBJ whole genome shotgun (WGS) entry which is preliminary data.</text>
</comment>
<dbReference type="Pfam" id="PF03476">
    <property type="entry name" value="MOSC_N"/>
    <property type="match status" value="1"/>
</dbReference>